<evidence type="ECO:0000313" key="2">
    <source>
        <dbReference type="EMBL" id="CAF4262111.1"/>
    </source>
</evidence>
<proteinExistence type="predicted"/>
<reference evidence="2" key="1">
    <citation type="submission" date="2021-02" db="EMBL/GenBank/DDBJ databases">
        <authorList>
            <person name="Nowell W R."/>
        </authorList>
    </citation>
    <scope>NUCLEOTIDE SEQUENCE</scope>
</reference>
<evidence type="ECO:0000256" key="1">
    <source>
        <dbReference type="SAM" id="MobiDB-lite"/>
    </source>
</evidence>
<feature type="compositionally biased region" description="Polar residues" evidence="1">
    <location>
        <begin position="15"/>
        <end position="26"/>
    </location>
</feature>
<feature type="compositionally biased region" description="Basic residues" evidence="1">
    <location>
        <begin position="1"/>
        <end position="11"/>
    </location>
</feature>
<name>A0A820FDT7_9BILA</name>
<dbReference type="Proteomes" id="UP000663823">
    <property type="component" value="Unassembled WGS sequence"/>
</dbReference>
<feature type="non-terminal residue" evidence="2">
    <location>
        <position position="1"/>
    </location>
</feature>
<comment type="caution">
    <text evidence="2">The sequence shown here is derived from an EMBL/GenBank/DDBJ whole genome shotgun (WGS) entry which is preliminary data.</text>
</comment>
<evidence type="ECO:0000313" key="3">
    <source>
        <dbReference type="Proteomes" id="UP000663823"/>
    </source>
</evidence>
<dbReference type="EMBL" id="CAJOAX010035407">
    <property type="protein sequence ID" value="CAF4262111.1"/>
    <property type="molecule type" value="Genomic_DNA"/>
</dbReference>
<feature type="region of interest" description="Disordered" evidence="1">
    <location>
        <begin position="1"/>
        <end position="41"/>
    </location>
</feature>
<organism evidence="2 3">
    <name type="scientific">Rotaria sordida</name>
    <dbReference type="NCBI Taxonomy" id="392033"/>
    <lineage>
        <taxon>Eukaryota</taxon>
        <taxon>Metazoa</taxon>
        <taxon>Spiralia</taxon>
        <taxon>Gnathifera</taxon>
        <taxon>Rotifera</taxon>
        <taxon>Eurotatoria</taxon>
        <taxon>Bdelloidea</taxon>
        <taxon>Philodinida</taxon>
        <taxon>Philodinidae</taxon>
        <taxon>Rotaria</taxon>
    </lineage>
</organism>
<protein>
    <submittedName>
        <fullName evidence="2">Uncharacterized protein</fullName>
    </submittedName>
</protein>
<accession>A0A820FDT7</accession>
<gene>
    <name evidence="2" type="ORF">OTI717_LOCUS40799</name>
</gene>
<dbReference type="AlphaFoldDB" id="A0A820FDT7"/>
<sequence>SPKHEKKKIITPKKSLQNTMTTTKNLSNDEKSSTIQNGNIF</sequence>